<dbReference type="PANTHER" id="PTHR31509">
    <property type="entry name" value="BPS1-LIKE PROTEIN"/>
    <property type="match status" value="1"/>
</dbReference>
<organism evidence="1 2">
    <name type="scientific">Urochloa decumbens</name>
    <dbReference type="NCBI Taxonomy" id="240449"/>
    <lineage>
        <taxon>Eukaryota</taxon>
        <taxon>Viridiplantae</taxon>
        <taxon>Streptophyta</taxon>
        <taxon>Embryophyta</taxon>
        <taxon>Tracheophyta</taxon>
        <taxon>Spermatophyta</taxon>
        <taxon>Magnoliopsida</taxon>
        <taxon>Liliopsida</taxon>
        <taxon>Poales</taxon>
        <taxon>Poaceae</taxon>
        <taxon>PACMAD clade</taxon>
        <taxon>Panicoideae</taxon>
        <taxon>Panicodae</taxon>
        <taxon>Paniceae</taxon>
        <taxon>Melinidinae</taxon>
        <taxon>Urochloa</taxon>
    </lineage>
</organism>
<name>A0ABC9B5W8_9POAL</name>
<keyword evidence="2" id="KW-1185">Reference proteome</keyword>
<protein>
    <submittedName>
        <fullName evidence="1">Uncharacterized protein</fullName>
    </submittedName>
</protein>
<evidence type="ECO:0000313" key="1">
    <source>
        <dbReference type="EMBL" id="CAL4994516.1"/>
    </source>
</evidence>
<reference evidence="1" key="1">
    <citation type="submission" date="2024-10" db="EMBL/GenBank/DDBJ databases">
        <authorList>
            <person name="Ryan C."/>
        </authorList>
    </citation>
    <scope>NUCLEOTIDE SEQUENCE [LARGE SCALE GENOMIC DNA]</scope>
</reference>
<sequence>MHGQLSMRMRCLMPSSRRRRCPPLLGGDTAAFCALLVEGLAHLESTLEVDDHGGGGGVGSASGSVSMRWCAEAMRLVKRMQREMLSIFRKSDVPAAAAAAASTSCGGAGGGWFEHYMQETAALLDFCNAFKAAISRMHRYCMVVDFAAQVGRAAAGDDDGAAAAAAYLVVVESVAEPGLLASSAAAAVRDKIAEAKAAVAEAERLGRAIISGGGGGDGGAAGGMVVVTLVAKITTSVLAIIVLQALTSPSESSLDAGGVQQPTLAATAAAAVPELEPWCESLSLIHARFPSPATVAEHEKVAAAVRDLVNGGETGGHGSDQQQQDELARGHVELLRATSGELREGVEMFDCVLDEVFDEVIRGRNEMLGILRDKALT</sequence>
<evidence type="ECO:0000313" key="2">
    <source>
        <dbReference type="Proteomes" id="UP001497457"/>
    </source>
</evidence>
<dbReference type="Proteomes" id="UP001497457">
    <property type="component" value="Chromosome 24b"/>
</dbReference>
<gene>
    <name evidence="1" type="ORF">URODEC1_LOCUS61956</name>
</gene>
<dbReference type="AlphaFoldDB" id="A0ABC9B5W8"/>
<accession>A0ABC9B5W8</accession>
<dbReference type="EMBL" id="OZ075134">
    <property type="protein sequence ID" value="CAL4994516.1"/>
    <property type="molecule type" value="Genomic_DNA"/>
</dbReference>
<proteinExistence type="predicted"/>